<evidence type="ECO:0000313" key="2">
    <source>
        <dbReference type="Proteomes" id="UP001732700"/>
    </source>
</evidence>
<proteinExistence type="predicted"/>
<reference evidence="1" key="1">
    <citation type="submission" date="2021-05" db="EMBL/GenBank/DDBJ databases">
        <authorList>
            <person name="Scholz U."/>
            <person name="Mascher M."/>
            <person name="Fiebig A."/>
        </authorList>
    </citation>
    <scope>NUCLEOTIDE SEQUENCE [LARGE SCALE GENOMIC DNA]</scope>
</reference>
<protein>
    <submittedName>
        <fullName evidence="1">Uncharacterized protein</fullName>
    </submittedName>
</protein>
<dbReference type="EnsemblPlants" id="AVESA.00010b.r2.4AG0651230.1">
    <property type="protein sequence ID" value="AVESA.00010b.r2.4AG0651230.1.CDS.1"/>
    <property type="gene ID" value="AVESA.00010b.r2.4AG0651230"/>
</dbReference>
<reference evidence="1" key="2">
    <citation type="submission" date="2025-09" db="UniProtKB">
        <authorList>
            <consortium name="EnsemblPlants"/>
        </authorList>
    </citation>
    <scope>IDENTIFICATION</scope>
</reference>
<evidence type="ECO:0000313" key="1">
    <source>
        <dbReference type="EnsemblPlants" id="AVESA.00010b.r2.4AG0651230.1.CDS.1"/>
    </source>
</evidence>
<accession>A0ACD5WLI8</accession>
<keyword evidence="2" id="KW-1185">Reference proteome</keyword>
<dbReference type="Proteomes" id="UP001732700">
    <property type="component" value="Chromosome 4A"/>
</dbReference>
<sequence length="216" mass="23456">MAAYYNGGRTMSYSNDGCYDGGRTMYSNTTEECYDAPKHGHGHGHGHGMTNMYSNTTTDECYDAGKHGHGGMNMYTNTTDVECFEGGRHGHGHGHGGGRAMSYSTSTEEECYGGAQGQMQQGYYKKEEKTHKNRERMGEVGALATGAFALYEGYEAKKDPAHAQKHKIEAGLAGAAALGAGGYAYHEHREQKQASYGAGGAHRQEHRVPAYNQYCN</sequence>
<name>A0ACD5WLI8_AVESA</name>
<organism evidence="1 2">
    <name type="scientific">Avena sativa</name>
    <name type="common">Oat</name>
    <dbReference type="NCBI Taxonomy" id="4498"/>
    <lineage>
        <taxon>Eukaryota</taxon>
        <taxon>Viridiplantae</taxon>
        <taxon>Streptophyta</taxon>
        <taxon>Embryophyta</taxon>
        <taxon>Tracheophyta</taxon>
        <taxon>Spermatophyta</taxon>
        <taxon>Magnoliopsida</taxon>
        <taxon>Liliopsida</taxon>
        <taxon>Poales</taxon>
        <taxon>Poaceae</taxon>
        <taxon>BOP clade</taxon>
        <taxon>Pooideae</taxon>
        <taxon>Poodae</taxon>
        <taxon>Poeae</taxon>
        <taxon>Poeae Chloroplast Group 1 (Aveneae type)</taxon>
        <taxon>Aveninae</taxon>
        <taxon>Avena</taxon>
    </lineage>
</organism>